<evidence type="ECO:0000256" key="6">
    <source>
        <dbReference type="ARBA" id="ARBA00022741"/>
    </source>
</evidence>
<dbReference type="CDD" id="cd01672">
    <property type="entry name" value="TMPK"/>
    <property type="match status" value="1"/>
</dbReference>
<comment type="caution">
    <text evidence="12">The sequence shown here is derived from an EMBL/GenBank/DDBJ whole genome shotgun (WGS) entry which is preliminary data.</text>
</comment>
<evidence type="ECO:0000256" key="3">
    <source>
        <dbReference type="ARBA" id="ARBA00017144"/>
    </source>
</evidence>
<dbReference type="InterPro" id="IPR018094">
    <property type="entry name" value="Thymidylate_kinase"/>
</dbReference>
<feature type="binding site" evidence="10">
    <location>
        <begin position="11"/>
        <end position="18"/>
    </location>
    <ligand>
        <name>ATP</name>
        <dbReference type="ChEBI" id="CHEBI:30616"/>
    </ligand>
</feature>
<evidence type="ECO:0000256" key="5">
    <source>
        <dbReference type="ARBA" id="ARBA00022727"/>
    </source>
</evidence>
<evidence type="ECO:0000256" key="7">
    <source>
        <dbReference type="ARBA" id="ARBA00022777"/>
    </source>
</evidence>
<evidence type="ECO:0000259" key="11">
    <source>
        <dbReference type="Pfam" id="PF02223"/>
    </source>
</evidence>
<name>A0ABN9YQR2_9LACO</name>
<evidence type="ECO:0000313" key="13">
    <source>
        <dbReference type="Proteomes" id="UP001314261"/>
    </source>
</evidence>
<keyword evidence="4 10" id="KW-0808">Transferase</keyword>
<dbReference type="PANTHER" id="PTHR10344:SF4">
    <property type="entry name" value="UMP-CMP KINASE 2, MITOCHONDRIAL"/>
    <property type="match status" value="1"/>
</dbReference>
<dbReference type="NCBIfam" id="TIGR00041">
    <property type="entry name" value="DTMP_kinase"/>
    <property type="match status" value="1"/>
</dbReference>
<dbReference type="Pfam" id="PF02223">
    <property type="entry name" value="Thymidylate_kin"/>
    <property type="match status" value="1"/>
</dbReference>
<dbReference type="Gene3D" id="3.40.50.300">
    <property type="entry name" value="P-loop containing nucleotide triphosphate hydrolases"/>
    <property type="match status" value="1"/>
</dbReference>
<comment type="catalytic activity">
    <reaction evidence="9 10">
        <text>dTMP + ATP = dTDP + ADP</text>
        <dbReference type="Rhea" id="RHEA:13517"/>
        <dbReference type="ChEBI" id="CHEBI:30616"/>
        <dbReference type="ChEBI" id="CHEBI:58369"/>
        <dbReference type="ChEBI" id="CHEBI:63528"/>
        <dbReference type="ChEBI" id="CHEBI:456216"/>
        <dbReference type="EC" id="2.7.4.9"/>
    </reaction>
</comment>
<dbReference type="EMBL" id="CAUZLR010000002">
    <property type="protein sequence ID" value="CAK1231925.1"/>
    <property type="molecule type" value="Genomic_DNA"/>
</dbReference>
<keyword evidence="6 10" id="KW-0547">Nucleotide-binding</keyword>
<dbReference type="GO" id="GO:0004798">
    <property type="term" value="F:dTMP kinase activity"/>
    <property type="evidence" value="ECO:0007669"/>
    <property type="project" value="UniProtKB-EC"/>
</dbReference>
<dbReference type="EC" id="2.7.4.9" evidence="2 10"/>
<organism evidence="12 13">
    <name type="scientific">Fructobacillus fructosus</name>
    <dbReference type="NCBI Taxonomy" id="1631"/>
    <lineage>
        <taxon>Bacteria</taxon>
        <taxon>Bacillati</taxon>
        <taxon>Bacillota</taxon>
        <taxon>Bacilli</taxon>
        <taxon>Lactobacillales</taxon>
        <taxon>Lactobacillaceae</taxon>
        <taxon>Fructobacillus</taxon>
    </lineage>
</organism>
<dbReference type="HAMAP" id="MF_00165">
    <property type="entry name" value="Thymidylate_kinase"/>
    <property type="match status" value="1"/>
</dbReference>
<evidence type="ECO:0000256" key="8">
    <source>
        <dbReference type="ARBA" id="ARBA00022840"/>
    </source>
</evidence>
<evidence type="ECO:0000313" key="12">
    <source>
        <dbReference type="EMBL" id="CAK1231925.1"/>
    </source>
</evidence>
<dbReference type="PROSITE" id="PS01331">
    <property type="entry name" value="THYMIDYLATE_KINASE"/>
    <property type="match status" value="1"/>
</dbReference>
<evidence type="ECO:0000256" key="10">
    <source>
        <dbReference type="HAMAP-Rule" id="MF_00165"/>
    </source>
</evidence>
<keyword evidence="5 10" id="KW-0545">Nucleotide biosynthesis</keyword>
<keyword evidence="7 10" id="KW-0418">Kinase</keyword>
<gene>
    <name evidence="10" type="primary">tmk</name>
    <name evidence="12" type="ORF">R54839_PPFHFPJH_00473</name>
</gene>
<evidence type="ECO:0000256" key="9">
    <source>
        <dbReference type="ARBA" id="ARBA00048743"/>
    </source>
</evidence>
<dbReference type="InterPro" id="IPR018095">
    <property type="entry name" value="Thymidylate_kin_CS"/>
</dbReference>
<keyword evidence="8 10" id="KW-0067">ATP-binding</keyword>
<evidence type="ECO:0000256" key="4">
    <source>
        <dbReference type="ARBA" id="ARBA00022679"/>
    </source>
</evidence>
<proteinExistence type="inferred from homology"/>
<dbReference type="InterPro" id="IPR027417">
    <property type="entry name" value="P-loop_NTPase"/>
</dbReference>
<dbReference type="GeneID" id="89537740"/>
<dbReference type="RefSeq" id="WP_187753577.1">
    <property type="nucleotide sequence ID" value="NZ_CAUZLL010000004.1"/>
</dbReference>
<evidence type="ECO:0000256" key="2">
    <source>
        <dbReference type="ARBA" id="ARBA00012980"/>
    </source>
</evidence>
<accession>A0ABN9YQR2</accession>
<dbReference type="PANTHER" id="PTHR10344">
    <property type="entry name" value="THYMIDYLATE KINASE"/>
    <property type="match status" value="1"/>
</dbReference>
<evidence type="ECO:0000256" key="1">
    <source>
        <dbReference type="ARBA" id="ARBA00009776"/>
    </source>
</evidence>
<protein>
    <recommendedName>
        <fullName evidence="3 10">Thymidylate kinase</fullName>
        <ecNumber evidence="2 10">2.7.4.9</ecNumber>
    </recommendedName>
    <alternativeName>
        <fullName evidence="10">dTMP kinase</fullName>
    </alternativeName>
</protein>
<dbReference type="InterPro" id="IPR039430">
    <property type="entry name" value="Thymidylate_kin-like_dom"/>
</dbReference>
<keyword evidence="13" id="KW-1185">Reference proteome</keyword>
<reference evidence="12 13" key="1">
    <citation type="submission" date="2023-10" db="EMBL/GenBank/DDBJ databases">
        <authorList>
            <person name="Botero Cardona J."/>
        </authorList>
    </citation>
    <scope>NUCLEOTIDE SEQUENCE [LARGE SCALE GENOMIC DNA]</scope>
    <source>
        <strain evidence="12 13">R-54839</strain>
    </source>
</reference>
<dbReference type="Proteomes" id="UP001314261">
    <property type="component" value="Unassembled WGS sequence"/>
</dbReference>
<feature type="domain" description="Thymidylate kinase-like" evidence="11">
    <location>
        <begin position="9"/>
        <end position="206"/>
    </location>
</feature>
<sequence length="216" mass="23999">MKKANFITFEGPEGAGKTTAIQAVLPFLEELTSKVVVTTREPGGNPLAEAVRDLLKEQQEPAIDARTEVLLLAASRREHVVQTILPALNNGVVVVSDRYLDSSLAYQGGGRGLGMQAVQAINDYAIENPETGQAVEPGLTIYMDLPVEIGLERVFKHRTGKIDRMDRENLDFHRRVRESYLELAAQNPERIKTVNANQPADKVLEDVKTILLENWR</sequence>
<comment type="similarity">
    <text evidence="1 10">Belongs to the thymidylate kinase family.</text>
</comment>
<dbReference type="SUPFAM" id="SSF52540">
    <property type="entry name" value="P-loop containing nucleoside triphosphate hydrolases"/>
    <property type="match status" value="1"/>
</dbReference>
<comment type="function">
    <text evidence="10">Phosphorylation of dTMP to form dTDP in both de novo and salvage pathways of dTTP synthesis.</text>
</comment>